<dbReference type="EMBL" id="JABSTR010000005">
    <property type="protein sequence ID" value="KAH9369409.1"/>
    <property type="molecule type" value="Genomic_DNA"/>
</dbReference>
<dbReference type="Proteomes" id="UP000821853">
    <property type="component" value="Chromosome 3"/>
</dbReference>
<feature type="compositionally biased region" description="Acidic residues" evidence="1">
    <location>
        <begin position="231"/>
        <end position="244"/>
    </location>
</feature>
<organism evidence="2 3">
    <name type="scientific">Haemaphysalis longicornis</name>
    <name type="common">Bush tick</name>
    <dbReference type="NCBI Taxonomy" id="44386"/>
    <lineage>
        <taxon>Eukaryota</taxon>
        <taxon>Metazoa</taxon>
        <taxon>Ecdysozoa</taxon>
        <taxon>Arthropoda</taxon>
        <taxon>Chelicerata</taxon>
        <taxon>Arachnida</taxon>
        <taxon>Acari</taxon>
        <taxon>Parasitiformes</taxon>
        <taxon>Ixodida</taxon>
        <taxon>Ixodoidea</taxon>
        <taxon>Ixodidae</taxon>
        <taxon>Haemaphysalinae</taxon>
        <taxon>Haemaphysalis</taxon>
    </lineage>
</organism>
<proteinExistence type="predicted"/>
<feature type="region of interest" description="Disordered" evidence="1">
    <location>
        <begin position="231"/>
        <end position="251"/>
    </location>
</feature>
<evidence type="ECO:0000256" key="1">
    <source>
        <dbReference type="SAM" id="MobiDB-lite"/>
    </source>
</evidence>
<evidence type="ECO:0000313" key="3">
    <source>
        <dbReference type="Proteomes" id="UP000821853"/>
    </source>
</evidence>
<protein>
    <submittedName>
        <fullName evidence="2">Uncharacterized protein</fullName>
    </submittedName>
</protein>
<name>A0A9J6G3U6_HAELO</name>
<reference evidence="2 3" key="1">
    <citation type="journal article" date="2020" name="Cell">
        <title>Large-Scale Comparative Analyses of Tick Genomes Elucidate Their Genetic Diversity and Vector Capacities.</title>
        <authorList>
            <consortium name="Tick Genome and Microbiome Consortium (TIGMIC)"/>
            <person name="Jia N."/>
            <person name="Wang J."/>
            <person name="Shi W."/>
            <person name="Du L."/>
            <person name="Sun Y."/>
            <person name="Zhan W."/>
            <person name="Jiang J.F."/>
            <person name="Wang Q."/>
            <person name="Zhang B."/>
            <person name="Ji P."/>
            <person name="Bell-Sakyi L."/>
            <person name="Cui X.M."/>
            <person name="Yuan T.T."/>
            <person name="Jiang B.G."/>
            <person name="Yang W.F."/>
            <person name="Lam T.T."/>
            <person name="Chang Q.C."/>
            <person name="Ding S.J."/>
            <person name="Wang X.J."/>
            <person name="Zhu J.G."/>
            <person name="Ruan X.D."/>
            <person name="Zhao L."/>
            <person name="Wei J.T."/>
            <person name="Ye R.Z."/>
            <person name="Que T.C."/>
            <person name="Du C.H."/>
            <person name="Zhou Y.H."/>
            <person name="Cheng J.X."/>
            <person name="Dai P.F."/>
            <person name="Guo W.B."/>
            <person name="Han X.H."/>
            <person name="Huang E.J."/>
            <person name="Li L.F."/>
            <person name="Wei W."/>
            <person name="Gao Y.C."/>
            <person name="Liu J.Z."/>
            <person name="Shao H.Z."/>
            <person name="Wang X."/>
            <person name="Wang C.C."/>
            <person name="Yang T.C."/>
            <person name="Huo Q.B."/>
            <person name="Li W."/>
            <person name="Chen H.Y."/>
            <person name="Chen S.E."/>
            <person name="Zhou L.G."/>
            <person name="Ni X.B."/>
            <person name="Tian J.H."/>
            <person name="Sheng Y."/>
            <person name="Liu T."/>
            <person name="Pan Y.S."/>
            <person name="Xia L.Y."/>
            <person name="Li J."/>
            <person name="Zhao F."/>
            <person name="Cao W.C."/>
        </authorList>
    </citation>
    <scope>NUCLEOTIDE SEQUENCE [LARGE SCALE GENOMIC DNA]</scope>
    <source>
        <strain evidence="2">HaeL-2018</strain>
    </source>
</reference>
<keyword evidence="3" id="KW-1185">Reference proteome</keyword>
<feature type="region of interest" description="Disordered" evidence="1">
    <location>
        <begin position="106"/>
        <end position="125"/>
    </location>
</feature>
<dbReference type="AlphaFoldDB" id="A0A9J6G3U6"/>
<comment type="caution">
    <text evidence="2">The sequence shown here is derived from an EMBL/GenBank/DDBJ whole genome shotgun (WGS) entry which is preliminary data.</text>
</comment>
<accession>A0A9J6G3U6</accession>
<dbReference type="VEuPathDB" id="VectorBase:HLOH_062878"/>
<evidence type="ECO:0000313" key="2">
    <source>
        <dbReference type="EMBL" id="KAH9369409.1"/>
    </source>
</evidence>
<gene>
    <name evidence="2" type="ORF">HPB48_007187</name>
</gene>
<sequence length="251" mass="29258">MCTLQFASVENGHILNHHRFFVAFAVWGKFTFPLRAHQRRSICNRKNLQRHCSLSPRSADSFETVYTKLRGEHQHVGVKETCSKTSEYTGVSFRKILDIKSKAKATGGKLTTPSRKRPGSENRKRRTAMYDSFTFATSLLLQQKIAEEFRRSEHLPSLRTWTIRRLLSDTGFVFEKRERNSMMIERQDVLIWRQRYLRQVAEYRQQHRKTSAERRVGFSDHVEPIIISLGEEDDDSCGSADDDLSGIQQME</sequence>